<proteinExistence type="inferred from homology"/>
<dbReference type="GO" id="GO:0005829">
    <property type="term" value="C:cytosol"/>
    <property type="evidence" value="ECO:0007669"/>
    <property type="project" value="TreeGrafter"/>
</dbReference>
<dbReference type="SMART" id="SM00998">
    <property type="entry name" value="ADSL_C"/>
    <property type="match status" value="1"/>
</dbReference>
<dbReference type="UniPathway" id="UPA00075">
    <property type="reaction ID" value="UER00336"/>
</dbReference>
<evidence type="ECO:0000256" key="10">
    <source>
        <dbReference type="ARBA" id="ARBA00049115"/>
    </source>
</evidence>
<dbReference type="SUPFAM" id="SSF48557">
    <property type="entry name" value="L-aspartase-like"/>
    <property type="match status" value="1"/>
</dbReference>
<dbReference type="EC" id="4.3.2.2" evidence="4 11"/>
<dbReference type="GO" id="GO:0004018">
    <property type="term" value="F:N6-(1,2-dicarboxyethyl)AMP AMP-lyase (fumarate-forming) activity"/>
    <property type="evidence" value="ECO:0007669"/>
    <property type="project" value="UniProtKB-UniRule"/>
</dbReference>
<dbReference type="InterPro" id="IPR020557">
    <property type="entry name" value="Fumarate_lyase_CS"/>
</dbReference>
<comment type="similarity">
    <text evidence="3 12">Belongs to the lyase 1 family. Adenylosuccinate lyase subfamily.</text>
</comment>
<dbReference type="NCBIfam" id="TIGR00928">
    <property type="entry name" value="purB"/>
    <property type="match status" value="1"/>
</dbReference>
<dbReference type="PRINTS" id="PR00145">
    <property type="entry name" value="ARGSUCLYASE"/>
</dbReference>
<gene>
    <name evidence="14" type="ORF">FC75_GL001424</name>
</gene>
<dbReference type="Pfam" id="PF10397">
    <property type="entry name" value="ADSL_C"/>
    <property type="match status" value="1"/>
</dbReference>
<dbReference type="GO" id="GO:0070626">
    <property type="term" value="F:(S)-2-(5-amino-1-(5-phospho-D-ribosyl)imidazole-4-carboxamido) succinate lyase (fumarate-forming) activity"/>
    <property type="evidence" value="ECO:0007669"/>
    <property type="project" value="TreeGrafter"/>
</dbReference>
<evidence type="ECO:0000256" key="2">
    <source>
        <dbReference type="ARBA" id="ARBA00004734"/>
    </source>
</evidence>
<name>A0A0R2F560_9LACO</name>
<dbReference type="RefSeq" id="WP_056989321.1">
    <property type="nucleotide sequence ID" value="NZ_AYZJ01000027.1"/>
</dbReference>
<comment type="catalytic activity">
    <reaction evidence="10">
        <text>N(6)-(1,2-dicarboxyethyl)-AMP = fumarate + AMP</text>
        <dbReference type="Rhea" id="RHEA:16853"/>
        <dbReference type="ChEBI" id="CHEBI:29806"/>
        <dbReference type="ChEBI" id="CHEBI:57567"/>
        <dbReference type="ChEBI" id="CHEBI:456215"/>
        <dbReference type="EC" id="4.3.2.2"/>
    </reaction>
    <physiologicalReaction direction="left-to-right" evidence="10">
        <dbReference type="Rhea" id="RHEA:16854"/>
    </physiologicalReaction>
</comment>
<dbReference type="UniPathway" id="UPA00074">
    <property type="reaction ID" value="UER00132"/>
</dbReference>
<evidence type="ECO:0000256" key="6">
    <source>
        <dbReference type="ARBA" id="ARBA00022755"/>
    </source>
</evidence>
<dbReference type="PATRIC" id="fig|1423730.4.peg.1496"/>
<dbReference type="EMBL" id="AYZJ01000027">
    <property type="protein sequence ID" value="KRN23569.1"/>
    <property type="molecule type" value="Genomic_DNA"/>
</dbReference>
<dbReference type="FunFam" id="1.10.275.10:FF:000006">
    <property type="entry name" value="Adenylosuccinate lyase"/>
    <property type="match status" value="1"/>
</dbReference>
<evidence type="ECO:0000256" key="1">
    <source>
        <dbReference type="ARBA" id="ARBA00004706"/>
    </source>
</evidence>
<dbReference type="Gene3D" id="1.10.40.30">
    <property type="entry name" value="Fumarase/aspartase (C-terminal domain)"/>
    <property type="match status" value="1"/>
</dbReference>
<dbReference type="InterPro" id="IPR019468">
    <property type="entry name" value="AdenyloSucc_lyase_C"/>
</dbReference>
<keyword evidence="15" id="KW-1185">Reference proteome</keyword>
<dbReference type="FunFam" id="1.10.40.30:FF:000007">
    <property type="entry name" value="Adenylosuccinate lyase"/>
    <property type="match status" value="1"/>
</dbReference>
<comment type="pathway">
    <text evidence="1 12">Purine metabolism; IMP biosynthesis via de novo pathway; 5-amino-1-(5-phospho-D-ribosyl)imidazole-4-carboxamide from 5-amino-1-(5-phospho-D-ribosyl)imidazole-4-carboxylate: step 2/2.</text>
</comment>
<dbReference type="Proteomes" id="UP000050865">
    <property type="component" value="Unassembled WGS sequence"/>
</dbReference>
<feature type="domain" description="Adenylosuccinate lyase C-terminal" evidence="13">
    <location>
        <begin position="349"/>
        <end position="429"/>
    </location>
</feature>
<evidence type="ECO:0000256" key="9">
    <source>
        <dbReference type="ARBA" id="ARBA00030717"/>
    </source>
</evidence>
<organism evidence="14 15">
    <name type="scientific">Lacticaseibacillus camelliae DSM 22697 = JCM 13995</name>
    <dbReference type="NCBI Taxonomy" id="1423730"/>
    <lineage>
        <taxon>Bacteria</taxon>
        <taxon>Bacillati</taxon>
        <taxon>Bacillota</taxon>
        <taxon>Bacilli</taxon>
        <taxon>Lactobacillales</taxon>
        <taxon>Lactobacillaceae</taxon>
        <taxon>Lacticaseibacillus</taxon>
    </lineage>
</organism>
<dbReference type="STRING" id="1423730.FC75_GL001424"/>
<dbReference type="InterPro" id="IPR000362">
    <property type="entry name" value="Fumarate_lyase_fam"/>
</dbReference>
<keyword evidence="7 12" id="KW-0456">Lyase</keyword>
<evidence type="ECO:0000313" key="14">
    <source>
        <dbReference type="EMBL" id="KRN23569.1"/>
    </source>
</evidence>
<comment type="caution">
    <text evidence="14">The sequence shown here is derived from an EMBL/GenBank/DDBJ whole genome shotgun (WGS) entry which is preliminary data.</text>
</comment>
<evidence type="ECO:0000256" key="5">
    <source>
        <dbReference type="ARBA" id="ARBA00017058"/>
    </source>
</evidence>
<dbReference type="Gene3D" id="1.20.200.10">
    <property type="entry name" value="Fumarase/aspartase (Central domain)"/>
    <property type="match status" value="1"/>
</dbReference>
<dbReference type="PROSITE" id="PS00163">
    <property type="entry name" value="FUMARATE_LYASES"/>
    <property type="match status" value="1"/>
</dbReference>
<evidence type="ECO:0000256" key="4">
    <source>
        <dbReference type="ARBA" id="ARBA00012339"/>
    </source>
</evidence>
<dbReference type="Pfam" id="PF00206">
    <property type="entry name" value="Lyase_1"/>
    <property type="match status" value="1"/>
</dbReference>
<evidence type="ECO:0000256" key="8">
    <source>
        <dbReference type="ARBA" id="ARBA00024477"/>
    </source>
</evidence>
<dbReference type="InterPro" id="IPR022761">
    <property type="entry name" value="Fumarate_lyase_N"/>
</dbReference>
<dbReference type="FunFam" id="1.20.200.10:FF:000008">
    <property type="entry name" value="Adenylosuccinate lyase"/>
    <property type="match status" value="1"/>
</dbReference>
<evidence type="ECO:0000313" key="15">
    <source>
        <dbReference type="Proteomes" id="UP000050865"/>
    </source>
</evidence>
<dbReference type="AlphaFoldDB" id="A0A0R2F560"/>
<evidence type="ECO:0000256" key="11">
    <source>
        <dbReference type="NCBIfam" id="TIGR00928"/>
    </source>
</evidence>
<dbReference type="PRINTS" id="PR00149">
    <property type="entry name" value="FUMRATELYASE"/>
</dbReference>
<evidence type="ECO:0000259" key="13">
    <source>
        <dbReference type="SMART" id="SM00998"/>
    </source>
</evidence>
<dbReference type="InterPro" id="IPR024083">
    <property type="entry name" value="Fumarase/histidase_N"/>
</dbReference>
<dbReference type="PANTHER" id="PTHR43172:SF1">
    <property type="entry name" value="ADENYLOSUCCINATE LYASE"/>
    <property type="match status" value="1"/>
</dbReference>
<reference evidence="14 15" key="1">
    <citation type="journal article" date="2015" name="Genome Announc.">
        <title>Expanding the biotechnology potential of lactobacilli through comparative genomics of 213 strains and associated genera.</title>
        <authorList>
            <person name="Sun Z."/>
            <person name="Harris H.M."/>
            <person name="McCann A."/>
            <person name="Guo C."/>
            <person name="Argimon S."/>
            <person name="Zhang W."/>
            <person name="Yang X."/>
            <person name="Jeffery I.B."/>
            <person name="Cooney J.C."/>
            <person name="Kagawa T.F."/>
            <person name="Liu W."/>
            <person name="Song Y."/>
            <person name="Salvetti E."/>
            <person name="Wrobel A."/>
            <person name="Rasinkangas P."/>
            <person name="Parkhill J."/>
            <person name="Rea M.C."/>
            <person name="O'Sullivan O."/>
            <person name="Ritari J."/>
            <person name="Douillard F.P."/>
            <person name="Paul Ross R."/>
            <person name="Yang R."/>
            <person name="Briner A.E."/>
            <person name="Felis G.E."/>
            <person name="de Vos W.M."/>
            <person name="Barrangou R."/>
            <person name="Klaenhammer T.R."/>
            <person name="Caufield P.W."/>
            <person name="Cui Y."/>
            <person name="Zhang H."/>
            <person name="O'Toole P.W."/>
        </authorList>
    </citation>
    <scope>NUCLEOTIDE SEQUENCE [LARGE SCALE GENOMIC DNA]</scope>
    <source>
        <strain evidence="14 15">DSM 22697</strain>
    </source>
</reference>
<dbReference type="GO" id="GO:0044208">
    <property type="term" value="P:'de novo' AMP biosynthetic process"/>
    <property type="evidence" value="ECO:0007669"/>
    <property type="project" value="UniProtKB-UniPathway"/>
</dbReference>
<comment type="pathway">
    <text evidence="2 12">Purine metabolism; AMP biosynthesis via de novo pathway; AMP from IMP: step 2/2.</text>
</comment>
<dbReference type="PANTHER" id="PTHR43172">
    <property type="entry name" value="ADENYLOSUCCINATE LYASE"/>
    <property type="match status" value="1"/>
</dbReference>
<dbReference type="Gene3D" id="1.10.275.10">
    <property type="entry name" value="Fumarase/aspartase (N-terminal domain)"/>
    <property type="match status" value="1"/>
</dbReference>
<evidence type="ECO:0000256" key="3">
    <source>
        <dbReference type="ARBA" id="ARBA00008273"/>
    </source>
</evidence>
<comment type="catalytic activity">
    <reaction evidence="8">
        <text>(2S)-2-[5-amino-1-(5-phospho-beta-D-ribosyl)imidazole-4-carboxamido]succinate = 5-amino-1-(5-phospho-beta-D-ribosyl)imidazole-4-carboxamide + fumarate</text>
        <dbReference type="Rhea" id="RHEA:23920"/>
        <dbReference type="ChEBI" id="CHEBI:29806"/>
        <dbReference type="ChEBI" id="CHEBI:58443"/>
        <dbReference type="ChEBI" id="CHEBI:58475"/>
        <dbReference type="EC" id="4.3.2.2"/>
    </reaction>
    <physiologicalReaction direction="left-to-right" evidence="8">
        <dbReference type="Rhea" id="RHEA:23921"/>
    </physiologicalReaction>
</comment>
<dbReference type="InterPro" id="IPR004769">
    <property type="entry name" value="Pur_lyase"/>
</dbReference>
<dbReference type="CDD" id="cd01360">
    <property type="entry name" value="Adenylsuccinate_lyase_1"/>
    <property type="match status" value="1"/>
</dbReference>
<accession>A0A0R2F560</accession>
<evidence type="ECO:0000256" key="12">
    <source>
        <dbReference type="RuleBase" id="RU361172"/>
    </source>
</evidence>
<evidence type="ECO:0000256" key="7">
    <source>
        <dbReference type="ARBA" id="ARBA00023239"/>
    </source>
</evidence>
<keyword evidence="6 12" id="KW-0658">Purine biosynthesis</keyword>
<dbReference type="GO" id="GO:0006189">
    <property type="term" value="P:'de novo' IMP biosynthetic process"/>
    <property type="evidence" value="ECO:0007669"/>
    <property type="project" value="UniProtKB-UniPathway"/>
</dbReference>
<dbReference type="InterPro" id="IPR008948">
    <property type="entry name" value="L-Aspartase-like"/>
</dbReference>
<sequence>MIDRYSRPEMAAVWTEKNRYQAWLEVEILAAEAWSQLGEIPAADVKALRKNASFTVERIHEIEAVTRHDVVAFTRTVSESLGPEKKWVHFGLTSTDVVDTAQGAVLKQADVILRADLVALMDVVGRRAKEFKHTVMMGRTHGVHAEPTTFGLVLATWYSELKRDLKRFDDAAADVEAGKISGAVGTFANTPPAVEAYVCEHLGIRAQEISTQVLPRDLHAHYIQTLGLIATSIERFALEIRHLQRTEVHEVEEHFNPGQKGSSAMPHKRNPISSENVTGLARIIRGYATPALEDVPLWHERDISHSSAERIMLPDATGLLDYILHRFTGIITNLDVFPETMKANMQKTHGLIFSQRVMLKLIETGMSREAAYDLVQPKTAQAWDEHRDFRQLLEADPKVTSRLDPSALDDAFDYHYHLRHVDEIFERIGLGDD</sequence>
<protein>
    <recommendedName>
        <fullName evidence="5 11">Adenylosuccinate lyase</fullName>
        <shortName evidence="12">ASL</shortName>
        <ecNumber evidence="4 11">4.3.2.2</ecNumber>
    </recommendedName>
    <alternativeName>
        <fullName evidence="9 12">Adenylosuccinase</fullName>
    </alternativeName>
</protein>